<sequence>MKEFKYRRVGEFSRVDESLFGTPFERDVLITGKDTVMALWAEKKQRSCGVVSDTIVLKNDEITEMKSSIDPPPLVPKGHLKMKDELGFDERLAASQERKGRMLAREAERRKKEIAKLNTEDLLVDSIRNKELVAKYEQRDEVKRMNQMILHSKVNTIRDTQMEQKKQWKSENEAMEKKLDLIMDITLIQGMQQDEEKEQNRQQKLKAEAAMIRNQIAEREARRQLELEERERERQLLVKQMEALQFEEMKTKLQKEETKRMLMNEINTHNAKISKEKEERQSERLKEDIAIAEYQREKAQREKELEDRKRDIMAAKEKEIAAIYAKHEKVMDKQAEMDALRARRAMDERERRERLKEAQEKERLDRINAELAEARQKQHHDKIQTLAQMAVADKEEFDRMARVQRQSEEAEKKKTAEEQLKRKKHAEELRRQIEEHEKTKLERKREQIEEAIRLKKEQEKDRKTLETIKVNRKVVKDREKHDEMRSTPAYPSVPRFPQGHTRYGGRL</sequence>
<evidence type="ECO:0000256" key="1">
    <source>
        <dbReference type="ARBA" id="ARBA00004230"/>
    </source>
</evidence>
<organism evidence="10 11">
    <name type="scientific">Toxoplasma gondii GAB2-2007-GAL-DOM2</name>
    <dbReference type="NCBI Taxonomy" id="1130820"/>
    <lineage>
        <taxon>Eukaryota</taxon>
        <taxon>Sar</taxon>
        <taxon>Alveolata</taxon>
        <taxon>Apicomplexa</taxon>
        <taxon>Conoidasida</taxon>
        <taxon>Coccidia</taxon>
        <taxon>Eucoccidiorida</taxon>
        <taxon>Eimeriorina</taxon>
        <taxon>Sarcocystidae</taxon>
        <taxon>Toxoplasma</taxon>
    </lineage>
</organism>
<evidence type="ECO:0000256" key="5">
    <source>
        <dbReference type="ARBA" id="ARBA00023273"/>
    </source>
</evidence>
<dbReference type="GO" id="GO:0031514">
    <property type="term" value="C:motile cilium"/>
    <property type="evidence" value="ECO:0007669"/>
    <property type="project" value="UniProtKB-SubCell"/>
</dbReference>
<evidence type="ECO:0000256" key="8">
    <source>
        <dbReference type="SAM" id="MobiDB-lite"/>
    </source>
</evidence>
<dbReference type="InterPro" id="IPR043597">
    <property type="entry name" value="TPH_dom"/>
</dbReference>
<feature type="region of interest" description="Disordered" evidence="8">
    <location>
        <begin position="476"/>
        <end position="507"/>
    </location>
</feature>
<evidence type="ECO:0000256" key="4">
    <source>
        <dbReference type="ARBA" id="ARBA00023069"/>
    </source>
</evidence>
<dbReference type="Proteomes" id="UP000028837">
    <property type="component" value="Unassembled WGS sequence"/>
</dbReference>
<comment type="caution">
    <text evidence="10">The sequence shown here is derived from an EMBL/GenBank/DDBJ whole genome shotgun (WGS) entry which is preliminary data.</text>
</comment>
<feature type="region of interest" description="Disordered" evidence="8">
    <location>
        <begin position="401"/>
        <end position="445"/>
    </location>
</feature>
<evidence type="ECO:0000313" key="10">
    <source>
        <dbReference type="EMBL" id="KFG44048.1"/>
    </source>
</evidence>
<evidence type="ECO:0000256" key="7">
    <source>
        <dbReference type="ARBA" id="ARBA00034142"/>
    </source>
</evidence>
<evidence type="ECO:0000256" key="6">
    <source>
        <dbReference type="ARBA" id="ARBA00034116"/>
    </source>
</evidence>
<comment type="subcellular location">
    <subcellularLocation>
        <location evidence="1">Cell projection</location>
        <location evidence="1">Cilium</location>
        <location evidence="1">Flagellum</location>
    </subcellularLocation>
</comment>
<protein>
    <recommendedName>
        <fullName evidence="7">Cilia- and flagella-associated protein 45</fullName>
    </recommendedName>
</protein>
<comment type="similarity">
    <text evidence="6">Belongs to the CFAP45 family.</text>
</comment>
<accession>A0A086KI30</accession>
<feature type="compositionally biased region" description="Basic and acidic residues" evidence="8">
    <location>
        <begin position="476"/>
        <end position="485"/>
    </location>
</feature>
<keyword evidence="5" id="KW-0966">Cell projection</keyword>
<gene>
    <name evidence="10" type="ORF">TGDOM2_312980</name>
</gene>
<proteinExistence type="inferred from homology"/>
<dbReference type="AlphaFoldDB" id="A0A086KI30"/>
<evidence type="ECO:0000256" key="3">
    <source>
        <dbReference type="ARBA" id="ARBA00023054"/>
    </source>
</evidence>
<dbReference type="EMBL" id="AHZU02000459">
    <property type="protein sequence ID" value="KFG44048.1"/>
    <property type="molecule type" value="Genomic_DNA"/>
</dbReference>
<name>A0A086KI30_TOXGO</name>
<evidence type="ECO:0000256" key="2">
    <source>
        <dbReference type="ARBA" id="ARBA00022846"/>
    </source>
</evidence>
<dbReference type="PANTHER" id="PTHR15504:SF0">
    <property type="entry name" value="CILIA- AND FLAGELLA-ASSOCIATED PROTEIN 45"/>
    <property type="match status" value="1"/>
</dbReference>
<dbReference type="VEuPathDB" id="ToxoDB:TGDOM2_312980"/>
<dbReference type="InterPro" id="IPR033253">
    <property type="entry name" value="CFAP45"/>
</dbReference>
<feature type="domain" description="Trichohyalin-plectin-homology" evidence="9">
    <location>
        <begin position="136"/>
        <end position="469"/>
    </location>
</feature>
<keyword evidence="4" id="KW-0969">Cilium</keyword>
<evidence type="ECO:0000313" key="11">
    <source>
        <dbReference type="Proteomes" id="UP000028837"/>
    </source>
</evidence>
<evidence type="ECO:0000259" key="9">
    <source>
        <dbReference type="Pfam" id="PF13868"/>
    </source>
</evidence>
<reference evidence="10 11" key="1">
    <citation type="submission" date="2014-02" db="EMBL/GenBank/DDBJ databases">
        <authorList>
            <person name="Sibley D."/>
            <person name="Venepally P."/>
            <person name="Karamycheva S."/>
            <person name="Hadjithomas M."/>
            <person name="Khan A."/>
            <person name="Brunk B."/>
            <person name="Roos D."/>
            <person name="Caler E."/>
            <person name="Lorenzi H."/>
        </authorList>
    </citation>
    <scope>NUCLEOTIDE SEQUENCE [LARGE SCALE GENOMIC DNA]</scope>
    <source>
        <strain evidence="10 11">GAB2-2007-GAL-DOM2</strain>
    </source>
</reference>
<keyword evidence="3" id="KW-0175">Coiled coil</keyword>
<dbReference type="OrthoDB" id="1902038at2759"/>
<dbReference type="PANTHER" id="PTHR15504">
    <property type="entry name" value="NASOPHARYNGEAL EPITHELIUM SPECIFIC PROTEIN 1"/>
    <property type="match status" value="1"/>
</dbReference>
<keyword evidence="2" id="KW-0282">Flagellum</keyword>
<dbReference type="Pfam" id="PF13868">
    <property type="entry name" value="TPH"/>
    <property type="match status" value="1"/>
</dbReference>